<comment type="caution">
    <text evidence="2">The sequence shown here is derived from an EMBL/GenBank/DDBJ whole genome shotgun (WGS) entry which is preliminary data.</text>
</comment>
<accession>R9HFK5</accession>
<protein>
    <submittedName>
        <fullName evidence="2">Uncharacterized protein</fullName>
    </submittedName>
</protein>
<reference evidence="2 3" key="1">
    <citation type="submission" date="2013-04" db="EMBL/GenBank/DDBJ databases">
        <title>The Genome Sequence of Bacteroides thetaiotaomicron dnLKV9.</title>
        <authorList>
            <consortium name="The Broad Institute Genomics Platform"/>
            <consortium name="The Broad Institute Genome Sequencing Center for Infectious Disease"/>
            <person name="Earl A."/>
            <person name="Xavier R."/>
            <person name="Kuhn K."/>
            <person name="Stappenbeck T."/>
            <person name="Walker B."/>
            <person name="Young S."/>
            <person name="Zeng Q."/>
            <person name="Gargeya S."/>
            <person name="Fitzgerald M."/>
            <person name="Haas B."/>
            <person name="Abouelleil A."/>
            <person name="Allen A.W."/>
            <person name="Alvarado L."/>
            <person name="Arachchi H.M."/>
            <person name="Berlin A.M."/>
            <person name="Chapman S.B."/>
            <person name="Gainer-Dewar J."/>
            <person name="Goldberg J."/>
            <person name="Griggs A."/>
            <person name="Gujja S."/>
            <person name="Hansen M."/>
            <person name="Howarth C."/>
            <person name="Imamovic A."/>
            <person name="Ireland A."/>
            <person name="Larimer J."/>
            <person name="McCowan C."/>
            <person name="Murphy C."/>
            <person name="Pearson M."/>
            <person name="Poon T.W."/>
            <person name="Priest M."/>
            <person name="Roberts A."/>
            <person name="Saif S."/>
            <person name="Shea T."/>
            <person name="Sisk P."/>
            <person name="Sykes S."/>
            <person name="Wortman J."/>
            <person name="Nusbaum C."/>
            <person name="Birren B."/>
        </authorList>
    </citation>
    <scope>NUCLEOTIDE SEQUENCE [LARGE SCALE GENOMIC DNA]</scope>
    <source>
        <strain evidence="3">dnLKV9</strain>
    </source>
</reference>
<sequence length="48" mass="5714">MVITECQLYYYVLIINILALFLFNILVFQNTYVIFVVIVQNKAKQNEI</sequence>
<keyword evidence="1" id="KW-1133">Transmembrane helix</keyword>
<proteinExistence type="predicted"/>
<evidence type="ECO:0000313" key="2">
    <source>
        <dbReference type="EMBL" id="EOS02792.1"/>
    </source>
</evidence>
<organism evidence="2 3">
    <name type="scientific">Bacteroides thetaiotaomicron dnLKV9</name>
    <dbReference type="NCBI Taxonomy" id="1235785"/>
    <lineage>
        <taxon>Bacteria</taxon>
        <taxon>Pseudomonadati</taxon>
        <taxon>Bacteroidota</taxon>
        <taxon>Bacteroidia</taxon>
        <taxon>Bacteroidales</taxon>
        <taxon>Bacteroidaceae</taxon>
        <taxon>Bacteroides</taxon>
    </lineage>
</organism>
<dbReference type="Proteomes" id="UP000014207">
    <property type="component" value="Unassembled WGS sequence"/>
</dbReference>
<dbReference type="EMBL" id="ASSM01000005">
    <property type="protein sequence ID" value="EOS02792.1"/>
    <property type="molecule type" value="Genomic_DNA"/>
</dbReference>
<evidence type="ECO:0000313" key="3">
    <source>
        <dbReference type="Proteomes" id="UP000014207"/>
    </source>
</evidence>
<dbReference type="AlphaFoldDB" id="R9HFK5"/>
<evidence type="ECO:0000256" key="1">
    <source>
        <dbReference type="SAM" id="Phobius"/>
    </source>
</evidence>
<gene>
    <name evidence="2" type="ORF">C799_00844</name>
</gene>
<keyword evidence="1" id="KW-0472">Membrane</keyword>
<feature type="transmembrane region" description="Helical" evidence="1">
    <location>
        <begin position="12"/>
        <end position="39"/>
    </location>
</feature>
<dbReference type="HOGENOM" id="CLU_3149794_0_0_10"/>
<name>R9HFK5_BACT4</name>
<keyword evidence="1" id="KW-0812">Transmembrane</keyword>